<organism evidence="1 2">
    <name type="scientific">Listeria fleischmannii 1991</name>
    <dbReference type="NCBI Taxonomy" id="1430899"/>
    <lineage>
        <taxon>Bacteria</taxon>
        <taxon>Bacillati</taxon>
        <taxon>Bacillota</taxon>
        <taxon>Bacilli</taxon>
        <taxon>Bacillales</taxon>
        <taxon>Listeriaceae</taxon>
        <taxon>Listeria</taxon>
    </lineage>
</organism>
<protein>
    <submittedName>
        <fullName evidence="1">Uncharacterized protein</fullName>
    </submittedName>
</protein>
<accession>A0A0J8GC82</accession>
<evidence type="ECO:0000313" key="2">
    <source>
        <dbReference type="Proteomes" id="UP000052258"/>
    </source>
</evidence>
<gene>
    <name evidence="1" type="ORF">X560_0889</name>
</gene>
<comment type="caution">
    <text evidence="1">The sequence shown here is derived from an EMBL/GenBank/DDBJ whole genome shotgun (WGS) entry which is preliminary data.</text>
</comment>
<reference evidence="1 2" key="1">
    <citation type="journal article" date="2015" name="Genome Biol. Evol.">
        <title>Comparative Genomics of Listeria Sensu Lato: Genus-Wide Differences in Evolutionary Dynamics and the Progressive Gain of Complex, Potentially Pathogenicity-Related Traits through Lateral Gene Transfer.</title>
        <authorList>
            <person name="Chiara M."/>
            <person name="Caruso M."/>
            <person name="D'Erchia A.M."/>
            <person name="Manzari C."/>
            <person name="Fraccalvieri R."/>
            <person name="Goffredo E."/>
            <person name="Latorre L."/>
            <person name="Miccolupo A."/>
            <person name="Padalino I."/>
            <person name="Santagada G."/>
            <person name="Chiocco D."/>
            <person name="Pesole G."/>
            <person name="Horner D.S."/>
            <person name="Parisi A."/>
        </authorList>
    </citation>
    <scope>NUCLEOTIDE SEQUENCE [LARGE SCALE GENOMIC DNA]</scope>
    <source>
        <strain evidence="1 2">1991</strain>
    </source>
</reference>
<dbReference type="Proteomes" id="UP000052258">
    <property type="component" value="Unassembled WGS sequence"/>
</dbReference>
<proteinExistence type="predicted"/>
<dbReference type="PATRIC" id="fig|1430899.3.peg.915"/>
<sequence>MDIDEMCNKLIDLQKNDDFLVRIIYGCVIASVVDKFK</sequence>
<dbReference type="EMBL" id="AZHO01000010">
    <property type="protein sequence ID" value="KMT60277.1"/>
    <property type="molecule type" value="Genomic_DNA"/>
</dbReference>
<keyword evidence="2" id="KW-1185">Reference proteome</keyword>
<evidence type="ECO:0000313" key="1">
    <source>
        <dbReference type="EMBL" id="KMT60277.1"/>
    </source>
</evidence>
<dbReference type="AlphaFoldDB" id="A0A0J8GC82"/>
<name>A0A0J8GC82_9LIST</name>